<keyword evidence="1" id="KW-1185">Reference proteome</keyword>
<organism evidence="1 2">
    <name type="scientific">Romanomermis culicivorax</name>
    <name type="common">Nematode worm</name>
    <dbReference type="NCBI Taxonomy" id="13658"/>
    <lineage>
        <taxon>Eukaryota</taxon>
        <taxon>Metazoa</taxon>
        <taxon>Ecdysozoa</taxon>
        <taxon>Nematoda</taxon>
        <taxon>Enoplea</taxon>
        <taxon>Dorylaimia</taxon>
        <taxon>Mermithida</taxon>
        <taxon>Mermithoidea</taxon>
        <taxon>Mermithidae</taxon>
        <taxon>Romanomermis</taxon>
    </lineage>
</organism>
<dbReference type="Proteomes" id="UP000887565">
    <property type="component" value="Unplaced"/>
</dbReference>
<evidence type="ECO:0000313" key="2">
    <source>
        <dbReference type="WBParaSite" id="nRc.2.0.1.t34309-RA"/>
    </source>
</evidence>
<dbReference type="AlphaFoldDB" id="A0A915K7Y9"/>
<accession>A0A915K7Y9</accession>
<reference evidence="2" key="1">
    <citation type="submission" date="2022-11" db="UniProtKB">
        <authorList>
            <consortium name="WormBaseParasite"/>
        </authorList>
    </citation>
    <scope>IDENTIFICATION</scope>
</reference>
<evidence type="ECO:0000313" key="1">
    <source>
        <dbReference type="Proteomes" id="UP000887565"/>
    </source>
</evidence>
<name>A0A915K7Y9_ROMCU</name>
<proteinExistence type="predicted"/>
<sequence length="41" mass="4785">MVTSVVGHPGWRWSSRATGQYRGRCDHLVPTRAEQKYPWID</sequence>
<dbReference type="WBParaSite" id="nRc.2.0.1.t34309-RA">
    <property type="protein sequence ID" value="nRc.2.0.1.t34309-RA"/>
    <property type="gene ID" value="nRc.2.0.1.g34309"/>
</dbReference>
<protein>
    <submittedName>
        <fullName evidence="2">Uncharacterized protein</fullName>
    </submittedName>
</protein>